<accession>A0A6A5Z198</accession>
<reference evidence="2" key="1">
    <citation type="journal article" date="2020" name="Stud. Mycol.">
        <title>101 Dothideomycetes genomes: a test case for predicting lifestyles and emergence of pathogens.</title>
        <authorList>
            <person name="Haridas S."/>
            <person name="Albert R."/>
            <person name="Binder M."/>
            <person name="Bloem J."/>
            <person name="Labutti K."/>
            <person name="Salamov A."/>
            <person name="Andreopoulos B."/>
            <person name="Baker S."/>
            <person name="Barry K."/>
            <person name="Bills G."/>
            <person name="Bluhm B."/>
            <person name="Cannon C."/>
            <person name="Castanera R."/>
            <person name="Culley D."/>
            <person name="Daum C."/>
            <person name="Ezra D."/>
            <person name="Gonzalez J."/>
            <person name="Henrissat B."/>
            <person name="Kuo A."/>
            <person name="Liang C."/>
            <person name="Lipzen A."/>
            <person name="Lutzoni F."/>
            <person name="Magnuson J."/>
            <person name="Mondo S."/>
            <person name="Nolan M."/>
            <person name="Ohm R."/>
            <person name="Pangilinan J."/>
            <person name="Park H.-J."/>
            <person name="Ramirez L."/>
            <person name="Alfaro M."/>
            <person name="Sun H."/>
            <person name="Tritt A."/>
            <person name="Yoshinaga Y."/>
            <person name="Zwiers L.-H."/>
            <person name="Turgeon B."/>
            <person name="Goodwin S."/>
            <person name="Spatafora J."/>
            <person name="Crous P."/>
            <person name="Grigoriev I."/>
        </authorList>
    </citation>
    <scope>NUCLEOTIDE SEQUENCE</scope>
    <source>
        <strain evidence="2">CBS 627.86</strain>
    </source>
</reference>
<evidence type="ECO:0000256" key="1">
    <source>
        <dbReference type="SAM" id="Phobius"/>
    </source>
</evidence>
<dbReference type="AlphaFoldDB" id="A0A6A5Z198"/>
<keyword evidence="1" id="KW-1133">Transmembrane helix</keyword>
<gene>
    <name evidence="2" type="ORF">BDV96DRAFT_498708</name>
</gene>
<dbReference type="PANTHER" id="PTHR35395:SF1">
    <property type="entry name" value="DUF6536 DOMAIN-CONTAINING PROTEIN"/>
    <property type="match status" value="1"/>
</dbReference>
<dbReference type="Proteomes" id="UP000799770">
    <property type="component" value="Unassembled WGS sequence"/>
</dbReference>
<evidence type="ECO:0000313" key="3">
    <source>
        <dbReference type="Proteomes" id="UP000799770"/>
    </source>
</evidence>
<dbReference type="OrthoDB" id="5429634at2759"/>
<protein>
    <submittedName>
        <fullName evidence="2">Uncharacterized protein</fullName>
    </submittedName>
</protein>
<evidence type="ECO:0000313" key="2">
    <source>
        <dbReference type="EMBL" id="KAF2112121.1"/>
    </source>
</evidence>
<dbReference type="PANTHER" id="PTHR35395">
    <property type="entry name" value="DUF6536 DOMAIN-CONTAINING PROTEIN"/>
    <property type="match status" value="1"/>
</dbReference>
<keyword evidence="1" id="KW-0472">Membrane</keyword>
<sequence>MGNELLSFCISNGAQFIYSLLYLMLIYNMTCCSQEHDWGKLEHNRKRLRCTIVKGESFSQDYLLQLPRKLLFPIMAYSVLTHWMLGEALQTQEAIWMENVPGRYVEHSKYIITYAAYPLWIATFLILLMTGVCWWAFTYKREGFIPTMFGSIRALCAATTQLDDFPNYGIQWGDLGMGKQFRHAGLSAEDVMNIQPNELYAGLGDVEKRFDGSDDVKIDRGNVEEKVRLLGLQNKKEEAYPAEKQAFG</sequence>
<dbReference type="EMBL" id="ML977332">
    <property type="protein sequence ID" value="KAF2112121.1"/>
    <property type="molecule type" value="Genomic_DNA"/>
</dbReference>
<feature type="transmembrane region" description="Helical" evidence="1">
    <location>
        <begin position="111"/>
        <end position="137"/>
    </location>
</feature>
<keyword evidence="1" id="KW-0812">Transmembrane</keyword>
<keyword evidence="3" id="KW-1185">Reference proteome</keyword>
<organism evidence="2 3">
    <name type="scientific">Lophiotrema nucula</name>
    <dbReference type="NCBI Taxonomy" id="690887"/>
    <lineage>
        <taxon>Eukaryota</taxon>
        <taxon>Fungi</taxon>
        <taxon>Dikarya</taxon>
        <taxon>Ascomycota</taxon>
        <taxon>Pezizomycotina</taxon>
        <taxon>Dothideomycetes</taxon>
        <taxon>Pleosporomycetidae</taxon>
        <taxon>Pleosporales</taxon>
        <taxon>Lophiotremataceae</taxon>
        <taxon>Lophiotrema</taxon>
    </lineage>
</organism>
<name>A0A6A5Z198_9PLEO</name>
<proteinExistence type="predicted"/>